<dbReference type="SUPFAM" id="SSF51735">
    <property type="entry name" value="NAD(P)-binding Rossmann-fold domains"/>
    <property type="match status" value="1"/>
</dbReference>
<proteinExistence type="inferred from homology"/>
<protein>
    <submittedName>
        <fullName evidence="3">NAD-dependent epimerase/dehydratase family protein</fullName>
    </submittedName>
</protein>
<gene>
    <name evidence="3" type="ORF">ACHKAR_05780</name>
</gene>
<name>A0ABW7N5S5_9BACT</name>
<dbReference type="InterPro" id="IPR036291">
    <property type="entry name" value="NAD(P)-bd_dom_sf"/>
</dbReference>
<dbReference type="CDD" id="cd08946">
    <property type="entry name" value="SDR_e"/>
    <property type="match status" value="1"/>
</dbReference>
<dbReference type="PANTHER" id="PTHR43000">
    <property type="entry name" value="DTDP-D-GLUCOSE 4,6-DEHYDRATASE-RELATED"/>
    <property type="match status" value="1"/>
</dbReference>
<reference evidence="3 4" key="1">
    <citation type="journal article" date="2013" name="Int. J. Syst. Evol. Microbiol.">
        <title>Marinoscillum luteum sp. nov., isolated from marine sediment.</title>
        <authorList>
            <person name="Cha I.T."/>
            <person name="Park S.J."/>
            <person name="Kim S.J."/>
            <person name="Kim J.G."/>
            <person name="Jung M.Y."/>
            <person name="Shin K.S."/>
            <person name="Kwon K.K."/>
            <person name="Yang S.H."/>
            <person name="Seo Y.S."/>
            <person name="Rhee S.K."/>
        </authorList>
    </citation>
    <scope>NUCLEOTIDE SEQUENCE [LARGE SCALE GENOMIC DNA]</scope>
    <source>
        <strain evidence="3 4">KCTC 23939</strain>
    </source>
</reference>
<dbReference type="Proteomes" id="UP001610063">
    <property type="component" value="Unassembled WGS sequence"/>
</dbReference>
<keyword evidence="4" id="KW-1185">Reference proteome</keyword>
<comment type="caution">
    <text evidence="3">The sequence shown here is derived from an EMBL/GenBank/DDBJ whole genome shotgun (WGS) entry which is preliminary data.</text>
</comment>
<dbReference type="RefSeq" id="WP_159580652.1">
    <property type="nucleotide sequence ID" value="NZ_JBIPKE010000013.1"/>
</dbReference>
<feature type="domain" description="NAD-dependent epimerase/dehydratase" evidence="2">
    <location>
        <begin position="3"/>
        <end position="238"/>
    </location>
</feature>
<accession>A0ABW7N5S5</accession>
<evidence type="ECO:0000256" key="1">
    <source>
        <dbReference type="ARBA" id="ARBA00007637"/>
    </source>
</evidence>
<comment type="similarity">
    <text evidence="1">Belongs to the NAD(P)-dependent epimerase/dehydratase family.</text>
</comment>
<organism evidence="3 4">
    <name type="scientific">Marinoscillum luteum</name>
    <dbReference type="NCBI Taxonomy" id="861051"/>
    <lineage>
        <taxon>Bacteria</taxon>
        <taxon>Pseudomonadati</taxon>
        <taxon>Bacteroidota</taxon>
        <taxon>Cytophagia</taxon>
        <taxon>Cytophagales</taxon>
        <taxon>Reichenbachiellaceae</taxon>
        <taxon>Marinoscillum</taxon>
    </lineage>
</organism>
<sequence>MNVLITGGAGYLGTELIKELSKNPEVKEIRIYDNLSRDNYALFTGHKYDNKENISFIHGELLDSRKLRKALEGVDAVFHLAAKVTSPFANTDPHFFEQVNHWGTAELVYAAEESGVKHFVYSSSVGVYGSSSSEMDESTNPNPRTFYAISKHRGEEHVSRLSEKMKTHIIRCGNIFGYSRSMRFDSVINKFVFESNFSNRISIHGNGKQYRSFAHVDYVADTFNRLLTSSVPSGIYNLVELNISVLDIVDVLKEVNPELEFIFINQHLKLRNIKVSTDLKLAGFMELKEKTDFKEIIRSFHDRFSF</sequence>
<dbReference type="Gene3D" id="3.40.50.720">
    <property type="entry name" value="NAD(P)-binding Rossmann-like Domain"/>
    <property type="match status" value="1"/>
</dbReference>
<dbReference type="InterPro" id="IPR001509">
    <property type="entry name" value="Epimerase_deHydtase"/>
</dbReference>
<evidence type="ECO:0000313" key="3">
    <source>
        <dbReference type="EMBL" id="MFH6982936.1"/>
    </source>
</evidence>
<evidence type="ECO:0000259" key="2">
    <source>
        <dbReference type="Pfam" id="PF01370"/>
    </source>
</evidence>
<dbReference type="EMBL" id="JBIPKE010000013">
    <property type="protein sequence ID" value="MFH6982936.1"/>
    <property type="molecule type" value="Genomic_DNA"/>
</dbReference>
<dbReference type="Pfam" id="PF01370">
    <property type="entry name" value="Epimerase"/>
    <property type="match status" value="1"/>
</dbReference>
<evidence type="ECO:0000313" key="4">
    <source>
        <dbReference type="Proteomes" id="UP001610063"/>
    </source>
</evidence>